<dbReference type="GO" id="GO:0004523">
    <property type="term" value="F:RNA-DNA hybrid ribonuclease activity"/>
    <property type="evidence" value="ECO:0007669"/>
    <property type="project" value="InterPro"/>
</dbReference>
<feature type="domain" description="RNase H type-1" evidence="1">
    <location>
        <begin position="1"/>
        <end position="132"/>
    </location>
</feature>
<dbReference type="AlphaFoldDB" id="A0A0G1VH14"/>
<dbReference type="STRING" id="1618342.UY40_C0010G0003"/>
<protein>
    <submittedName>
        <fullName evidence="2">Ribonuclease H</fullName>
    </submittedName>
</protein>
<dbReference type="Proteomes" id="UP000034119">
    <property type="component" value="Unassembled WGS sequence"/>
</dbReference>
<sequence length="134" mass="15082">MRYYLFTDGASRNNPGPAAAGVVLKNEDGQVVAEKRQLLGTMTNNEAEYRALLLGLLTAKEKVKKEDELTVLMDSELVVSQIKRTYKIKAPHLRELLQQVWEAQKNFPKISFQLIPRAKNARADALANQALDED</sequence>
<proteinExistence type="predicted"/>
<dbReference type="InterPro" id="IPR002156">
    <property type="entry name" value="RNaseH_domain"/>
</dbReference>
<evidence type="ECO:0000313" key="2">
    <source>
        <dbReference type="EMBL" id="KKW05706.1"/>
    </source>
</evidence>
<dbReference type="InterPro" id="IPR036397">
    <property type="entry name" value="RNaseH_sf"/>
</dbReference>
<dbReference type="PANTHER" id="PTHR46387">
    <property type="entry name" value="POLYNUCLEOTIDYL TRANSFERASE, RIBONUCLEASE H-LIKE SUPERFAMILY PROTEIN"/>
    <property type="match status" value="1"/>
</dbReference>
<dbReference type="PROSITE" id="PS50879">
    <property type="entry name" value="RNASE_H_1"/>
    <property type="match status" value="1"/>
</dbReference>
<comment type="caution">
    <text evidence="2">The sequence shown here is derived from an EMBL/GenBank/DDBJ whole genome shotgun (WGS) entry which is preliminary data.</text>
</comment>
<dbReference type="PANTHER" id="PTHR46387:SF2">
    <property type="entry name" value="RIBONUCLEASE HI"/>
    <property type="match status" value="1"/>
</dbReference>
<dbReference type="InterPro" id="IPR012337">
    <property type="entry name" value="RNaseH-like_sf"/>
</dbReference>
<dbReference type="SUPFAM" id="SSF53098">
    <property type="entry name" value="Ribonuclease H-like"/>
    <property type="match status" value="1"/>
</dbReference>
<reference evidence="2 3" key="1">
    <citation type="journal article" date="2015" name="Nature">
        <title>rRNA introns, odd ribosomes, and small enigmatic genomes across a large radiation of phyla.</title>
        <authorList>
            <person name="Brown C.T."/>
            <person name="Hug L.A."/>
            <person name="Thomas B.C."/>
            <person name="Sharon I."/>
            <person name="Castelle C.J."/>
            <person name="Singh A."/>
            <person name="Wilkins M.J."/>
            <person name="Williams K.H."/>
            <person name="Banfield J.F."/>
        </authorList>
    </citation>
    <scope>NUCLEOTIDE SEQUENCE [LARGE SCALE GENOMIC DNA]</scope>
</reference>
<evidence type="ECO:0000259" key="1">
    <source>
        <dbReference type="PROSITE" id="PS50879"/>
    </source>
</evidence>
<dbReference type="EMBL" id="LCPW01000010">
    <property type="protein sequence ID" value="KKW05706.1"/>
    <property type="molecule type" value="Genomic_DNA"/>
</dbReference>
<organism evidence="2 3">
    <name type="scientific">candidate division CPR1 bacterium GW2011_GWC1_49_13</name>
    <dbReference type="NCBI Taxonomy" id="1618342"/>
    <lineage>
        <taxon>Bacteria</taxon>
        <taxon>candidate division CPR1</taxon>
    </lineage>
</organism>
<dbReference type="CDD" id="cd09279">
    <property type="entry name" value="RNase_HI_like"/>
    <property type="match status" value="1"/>
</dbReference>
<dbReference type="Gene3D" id="3.30.420.10">
    <property type="entry name" value="Ribonuclease H-like superfamily/Ribonuclease H"/>
    <property type="match status" value="1"/>
</dbReference>
<dbReference type="Pfam" id="PF13456">
    <property type="entry name" value="RVT_3"/>
    <property type="match status" value="1"/>
</dbReference>
<accession>A0A0G1VH14</accession>
<gene>
    <name evidence="2" type="ORF">UY40_C0010G0003</name>
</gene>
<name>A0A0G1VH14_9BACT</name>
<dbReference type="GO" id="GO:0003676">
    <property type="term" value="F:nucleic acid binding"/>
    <property type="evidence" value="ECO:0007669"/>
    <property type="project" value="InterPro"/>
</dbReference>
<evidence type="ECO:0000313" key="3">
    <source>
        <dbReference type="Proteomes" id="UP000034119"/>
    </source>
</evidence>